<dbReference type="PANTHER" id="PTHR43280:SF2">
    <property type="entry name" value="HTH-TYPE TRANSCRIPTIONAL REGULATOR EXSA"/>
    <property type="match status" value="1"/>
</dbReference>
<keyword evidence="3" id="KW-0804">Transcription</keyword>
<dbReference type="Pfam" id="PF12833">
    <property type="entry name" value="HTH_18"/>
    <property type="match status" value="1"/>
</dbReference>
<comment type="caution">
    <text evidence="5">The sequence shown here is derived from an EMBL/GenBank/DDBJ whole genome shotgun (WGS) entry which is preliminary data.</text>
</comment>
<keyword evidence="1" id="KW-0805">Transcription regulation</keyword>
<feature type="domain" description="HTH araC/xylS-type" evidence="4">
    <location>
        <begin position="182"/>
        <end position="280"/>
    </location>
</feature>
<evidence type="ECO:0000313" key="5">
    <source>
        <dbReference type="EMBL" id="RCW46391.1"/>
    </source>
</evidence>
<dbReference type="GO" id="GO:0003700">
    <property type="term" value="F:DNA-binding transcription factor activity"/>
    <property type="evidence" value="ECO:0007669"/>
    <property type="project" value="InterPro"/>
</dbReference>
<dbReference type="PROSITE" id="PS01124">
    <property type="entry name" value="HTH_ARAC_FAMILY_2"/>
    <property type="match status" value="1"/>
</dbReference>
<name>A0A368VW58_9BACL</name>
<evidence type="ECO:0000256" key="1">
    <source>
        <dbReference type="ARBA" id="ARBA00023015"/>
    </source>
</evidence>
<protein>
    <submittedName>
        <fullName evidence="5">AraC-like DNA-binding protein</fullName>
    </submittedName>
</protein>
<evidence type="ECO:0000256" key="3">
    <source>
        <dbReference type="ARBA" id="ARBA00023163"/>
    </source>
</evidence>
<dbReference type="EMBL" id="QPJD01000009">
    <property type="protein sequence ID" value="RCW46391.1"/>
    <property type="molecule type" value="Genomic_DNA"/>
</dbReference>
<dbReference type="OrthoDB" id="506156at2"/>
<keyword evidence="2 5" id="KW-0238">DNA-binding</keyword>
<dbReference type="InterPro" id="IPR009057">
    <property type="entry name" value="Homeodomain-like_sf"/>
</dbReference>
<organism evidence="5 6">
    <name type="scientific">Paenibacillus prosopidis</name>
    <dbReference type="NCBI Taxonomy" id="630520"/>
    <lineage>
        <taxon>Bacteria</taxon>
        <taxon>Bacillati</taxon>
        <taxon>Bacillota</taxon>
        <taxon>Bacilli</taxon>
        <taxon>Bacillales</taxon>
        <taxon>Paenibacillaceae</taxon>
        <taxon>Paenibacillus</taxon>
    </lineage>
</organism>
<dbReference type="RefSeq" id="WP_114381051.1">
    <property type="nucleotide sequence ID" value="NZ_QPJD01000009.1"/>
</dbReference>
<keyword evidence="6" id="KW-1185">Reference proteome</keyword>
<evidence type="ECO:0000256" key="2">
    <source>
        <dbReference type="ARBA" id="ARBA00023125"/>
    </source>
</evidence>
<dbReference type="GO" id="GO:0043565">
    <property type="term" value="F:sequence-specific DNA binding"/>
    <property type="evidence" value="ECO:0007669"/>
    <property type="project" value="InterPro"/>
</dbReference>
<dbReference type="SUPFAM" id="SSF51215">
    <property type="entry name" value="Regulatory protein AraC"/>
    <property type="match status" value="1"/>
</dbReference>
<dbReference type="Gene3D" id="1.10.10.60">
    <property type="entry name" value="Homeodomain-like"/>
    <property type="match status" value="2"/>
</dbReference>
<dbReference type="InterPro" id="IPR014710">
    <property type="entry name" value="RmlC-like_jellyroll"/>
</dbReference>
<dbReference type="Pfam" id="PF02311">
    <property type="entry name" value="AraC_binding"/>
    <property type="match status" value="1"/>
</dbReference>
<dbReference type="Gene3D" id="2.60.120.10">
    <property type="entry name" value="Jelly Rolls"/>
    <property type="match status" value="1"/>
</dbReference>
<dbReference type="SUPFAM" id="SSF46689">
    <property type="entry name" value="Homeodomain-like"/>
    <property type="match status" value="2"/>
</dbReference>
<dbReference type="InterPro" id="IPR037923">
    <property type="entry name" value="HTH-like"/>
</dbReference>
<proteinExistence type="predicted"/>
<accession>A0A368VW58</accession>
<evidence type="ECO:0000313" key="6">
    <source>
        <dbReference type="Proteomes" id="UP000252415"/>
    </source>
</evidence>
<evidence type="ECO:0000259" key="4">
    <source>
        <dbReference type="PROSITE" id="PS01124"/>
    </source>
</evidence>
<gene>
    <name evidence="5" type="ORF">DFP97_10933</name>
</gene>
<sequence>MNDEFRQKYVIEDSNMFSIQYISRTGFCSMKRPHEHPFFELYYLLNGERVYFLNGKVFTVKKGDLMIIKPHDLHSTASSDKLRFERILLSFSPAFDERGNPHISELLKGGCSRLIKIPLKDQTEIERLLHQMLEECETQADYYTSLVRSLMNELLIRMYRIEQSLQGQESHEYEHPMHQKVTDIAQYINSNYDQKITLEQVAKQFYISPSYLSRIFTRLTGFHFREYLQVVRIKEAQKLLVNSRNSVQLISEQAGFEHIAHFNKTFKKIVGTTPLQYRKRHA</sequence>
<reference evidence="5 6" key="1">
    <citation type="submission" date="2018-07" db="EMBL/GenBank/DDBJ databases">
        <title>Genomic Encyclopedia of Type Strains, Phase III (KMG-III): the genomes of soil and plant-associated and newly described type strains.</title>
        <authorList>
            <person name="Whitman W."/>
        </authorList>
    </citation>
    <scope>NUCLEOTIDE SEQUENCE [LARGE SCALE GENOMIC DNA]</scope>
    <source>
        <strain evidence="5 6">CECT 7506</strain>
    </source>
</reference>
<dbReference type="Proteomes" id="UP000252415">
    <property type="component" value="Unassembled WGS sequence"/>
</dbReference>
<dbReference type="PANTHER" id="PTHR43280">
    <property type="entry name" value="ARAC-FAMILY TRANSCRIPTIONAL REGULATOR"/>
    <property type="match status" value="1"/>
</dbReference>
<dbReference type="InterPro" id="IPR003313">
    <property type="entry name" value="AraC-bd"/>
</dbReference>
<dbReference type="InterPro" id="IPR018060">
    <property type="entry name" value="HTH_AraC"/>
</dbReference>
<dbReference type="AlphaFoldDB" id="A0A368VW58"/>
<dbReference type="SMART" id="SM00342">
    <property type="entry name" value="HTH_ARAC"/>
    <property type="match status" value="1"/>
</dbReference>